<evidence type="ECO:0000313" key="8">
    <source>
        <dbReference type="EMBL" id="VDC21285.1"/>
    </source>
</evidence>
<dbReference type="PANTHER" id="PTHR43756:SF5">
    <property type="entry name" value="CHOLINE MONOOXYGENASE, CHLOROPLASTIC"/>
    <property type="match status" value="1"/>
</dbReference>
<dbReference type="Gene3D" id="3.90.380.10">
    <property type="entry name" value="Naphthalene 1,2-dioxygenase Alpha Subunit, Chain A, domain 1"/>
    <property type="match status" value="1"/>
</dbReference>
<dbReference type="RefSeq" id="WP_124085059.1">
    <property type="nucleotide sequence ID" value="NZ_UXAW01000034.1"/>
</dbReference>
<reference evidence="8 9" key="1">
    <citation type="submission" date="2018-11" db="EMBL/GenBank/DDBJ databases">
        <authorList>
            <person name="Criscuolo A."/>
        </authorList>
    </citation>
    <scope>NUCLEOTIDE SEQUENCE [LARGE SCALE GENOMIC DNA]</scope>
    <source>
        <strain evidence="8">ACIP111625</strain>
    </source>
</reference>
<dbReference type="OrthoDB" id="7456916at2"/>
<gene>
    <name evidence="8" type="primary">antA_2</name>
    <name evidence="8" type="ORF">XINFAN_00623</name>
</gene>
<proteinExistence type="predicted"/>
<dbReference type="InterPro" id="IPR001663">
    <property type="entry name" value="Rng_hydr_dOase-A"/>
</dbReference>
<evidence type="ECO:0000256" key="1">
    <source>
        <dbReference type="ARBA" id="ARBA00001962"/>
    </source>
</evidence>
<dbReference type="EC" id="1.14.12.1" evidence="8"/>
<keyword evidence="8" id="KW-0223">Dioxygenase</keyword>
<dbReference type="InterPro" id="IPR036922">
    <property type="entry name" value="Rieske_2Fe-2S_sf"/>
</dbReference>
<dbReference type="GO" id="GO:0018618">
    <property type="term" value="F:anthranilate 1,2-dioxygenase (deaminating, decarboxylating) activity"/>
    <property type="evidence" value="ECO:0007669"/>
    <property type="project" value="UniProtKB-EC"/>
</dbReference>
<dbReference type="Pfam" id="PF00848">
    <property type="entry name" value="Ring_hydroxyl_A"/>
    <property type="match status" value="1"/>
</dbReference>
<dbReference type="Gene3D" id="2.102.10.10">
    <property type="entry name" value="Rieske [2Fe-2S] iron-sulphur domain"/>
    <property type="match status" value="1"/>
</dbReference>
<dbReference type="SUPFAM" id="SSF55961">
    <property type="entry name" value="Bet v1-like"/>
    <property type="match status" value="1"/>
</dbReference>
<evidence type="ECO:0000256" key="4">
    <source>
        <dbReference type="ARBA" id="ARBA00023002"/>
    </source>
</evidence>
<evidence type="ECO:0000259" key="7">
    <source>
        <dbReference type="PROSITE" id="PS51296"/>
    </source>
</evidence>
<name>A0A3P5WIK8_9RHOB</name>
<dbReference type="AlphaFoldDB" id="A0A3P5WIK8"/>
<evidence type="ECO:0000256" key="6">
    <source>
        <dbReference type="ARBA" id="ARBA00023014"/>
    </source>
</evidence>
<evidence type="ECO:0000256" key="3">
    <source>
        <dbReference type="ARBA" id="ARBA00022723"/>
    </source>
</evidence>
<sequence length="376" mass="41818">MYKGSPRLTHCPETLPREAYLSPDWFVREMQTVFARNWVMAGRLADLPPGTMRAIRIGEAPVLLAREAGGGMAAFHNTCRHRGSELCREGEDRKLGRLITCPYHAWAFAAADGRLVSTGHAHPTDDFRKENHGLQPVAHQVWNGFILVNLAAAPGPLTPDVPLASLDNWPAAGLLTGHRWQTEIACNWKVFWENYSECLHCPGIHPELCEMVPLYGQGIMGANEARDWAPDQPARPNLREGAESWTPSGALCGPAFPGLTAEERARGYTFVTFWPSGYVVAHADHIRAVRLEPLSPTHTRLLAEWYFPAETLAQPGFDPATVAAFAKLVMEQDGAASEMNQRGIASPAFRRGRLMPEEYEIHRFHQWLLTEMEGSP</sequence>
<evidence type="ECO:0000256" key="2">
    <source>
        <dbReference type="ARBA" id="ARBA00022714"/>
    </source>
</evidence>
<keyword evidence="2" id="KW-0001">2Fe-2S</keyword>
<evidence type="ECO:0000313" key="9">
    <source>
        <dbReference type="Proteomes" id="UP000277498"/>
    </source>
</evidence>
<keyword evidence="9" id="KW-1185">Reference proteome</keyword>
<protein>
    <submittedName>
        <fullName evidence="8">Anthranilate 1,2-dioxygenase large subunit</fullName>
        <ecNumber evidence="8">1.14.12.1</ecNumber>
    </submittedName>
</protein>
<feature type="domain" description="Rieske" evidence="7">
    <location>
        <begin position="39"/>
        <end position="148"/>
    </location>
</feature>
<dbReference type="Proteomes" id="UP000277498">
    <property type="component" value="Unassembled WGS sequence"/>
</dbReference>
<dbReference type="InterPro" id="IPR015879">
    <property type="entry name" value="Ring_hydroxy_dOase_asu_C_dom"/>
</dbReference>
<keyword evidence="3" id="KW-0479">Metal-binding</keyword>
<evidence type="ECO:0000256" key="5">
    <source>
        <dbReference type="ARBA" id="ARBA00023004"/>
    </source>
</evidence>
<dbReference type="PRINTS" id="PR00090">
    <property type="entry name" value="RNGDIOXGNASE"/>
</dbReference>
<keyword evidence="6" id="KW-0411">Iron-sulfur</keyword>
<dbReference type="EMBL" id="UXAW01000034">
    <property type="protein sequence ID" value="VDC21285.1"/>
    <property type="molecule type" value="Genomic_DNA"/>
</dbReference>
<dbReference type="PANTHER" id="PTHR43756">
    <property type="entry name" value="CHOLINE MONOOXYGENASE, CHLOROPLASTIC"/>
    <property type="match status" value="1"/>
</dbReference>
<accession>A0A3P5WIK8</accession>
<dbReference type="CDD" id="cd03469">
    <property type="entry name" value="Rieske_RO_Alpha_N"/>
    <property type="match status" value="1"/>
</dbReference>
<dbReference type="GO" id="GO:0005506">
    <property type="term" value="F:iron ion binding"/>
    <property type="evidence" value="ECO:0007669"/>
    <property type="project" value="InterPro"/>
</dbReference>
<keyword evidence="4 8" id="KW-0560">Oxidoreductase</keyword>
<organism evidence="8 9">
    <name type="scientific">Pseudogemmobacter humi</name>
    <dbReference type="NCBI Taxonomy" id="2483812"/>
    <lineage>
        <taxon>Bacteria</taxon>
        <taxon>Pseudomonadati</taxon>
        <taxon>Pseudomonadota</taxon>
        <taxon>Alphaproteobacteria</taxon>
        <taxon>Rhodobacterales</taxon>
        <taxon>Paracoccaceae</taxon>
        <taxon>Pseudogemmobacter</taxon>
    </lineage>
</organism>
<keyword evidence="5" id="KW-0408">Iron</keyword>
<dbReference type="Pfam" id="PF00355">
    <property type="entry name" value="Rieske"/>
    <property type="match status" value="1"/>
</dbReference>
<dbReference type="InterPro" id="IPR017941">
    <property type="entry name" value="Rieske_2Fe-2S"/>
</dbReference>
<dbReference type="GO" id="GO:0051537">
    <property type="term" value="F:2 iron, 2 sulfur cluster binding"/>
    <property type="evidence" value="ECO:0007669"/>
    <property type="project" value="UniProtKB-KW"/>
</dbReference>
<dbReference type="SUPFAM" id="SSF50022">
    <property type="entry name" value="ISP domain"/>
    <property type="match status" value="1"/>
</dbReference>
<dbReference type="PROSITE" id="PS51296">
    <property type="entry name" value="RIESKE"/>
    <property type="match status" value="1"/>
</dbReference>
<comment type="cofactor">
    <cofactor evidence="1">
        <name>Fe cation</name>
        <dbReference type="ChEBI" id="CHEBI:24875"/>
    </cofactor>
</comment>